<dbReference type="InterPro" id="IPR033116">
    <property type="entry name" value="TRYPSIN_SER"/>
</dbReference>
<sequence length="262" mass="27966">MFLVIVLAMACSSAAETSKAKPGQFGDRIVGGQPVNITEYPYQVSLQRNFRHFCGGSVLNEHWILTAAHCTKSISNATILKIRAGSTNVRDGGVLVTVRDIYFHPKENSWNDYDFSLLQLAGPLQLGETVQPVALPAPETTFEDGTLCRVSGWGNTKNASESSLDLRAATVPLYNQDRCSKVYAGYGGVRGSMICAGFEEGGKDSCQGDSGGPLVCDGILVGVVSWGRGCAEAGYPGVYGRVTSAVDWIAETMNEVVLDGRV</sequence>
<dbReference type="InterPro" id="IPR043504">
    <property type="entry name" value="Peptidase_S1_PA_chymotrypsin"/>
</dbReference>
<reference evidence="18" key="2">
    <citation type="submission" date="2021-02" db="UniProtKB">
        <authorList>
            <consortium name="EnsemblMetazoa"/>
        </authorList>
    </citation>
    <scope>IDENTIFICATION</scope>
    <source>
        <strain evidence="18">JHB</strain>
    </source>
</reference>
<feature type="chain" id="PRO_5011934807" description="trypsin" evidence="15">
    <location>
        <begin position="16"/>
        <end position="262"/>
    </location>
</feature>
<feature type="signal peptide" evidence="15">
    <location>
        <begin position="1"/>
        <end position="15"/>
    </location>
</feature>
<dbReference type="GO" id="GO:0006508">
    <property type="term" value="P:proteolysis"/>
    <property type="evidence" value="ECO:0007669"/>
    <property type="project" value="UniProtKB-KW"/>
</dbReference>
<dbReference type="GO" id="GO:0005576">
    <property type="term" value="C:extracellular region"/>
    <property type="evidence" value="ECO:0007669"/>
    <property type="project" value="UniProtKB-SubCell"/>
</dbReference>
<keyword evidence="4 15" id="KW-0732">Signal</keyword>
<evidence type="ECO:0000256" key="15">
    <source>
        <dbReference type="SAM" id="SignalP"/>
    </source>
</evidence>
<comment type="function">
    <text evidence="13">Major function may be to aid in digestion of the blood meal.</text>
</comment>
<evidence type="ECO:0000256" key="6">
    <source>
        <dbReference type="ARBA" id="ARBA00022801"/>
    </source>
</evidence>
<dbReference type="OMA" id="NTHNPDE"/>
<accession>B0XB10</accession>
<evidence type="ECO:0000256" key="7">
    <source>
        <dbReference type="ARBA" id="ARBA00022825"/>
    </source>
</evidence>
<evidence type="ECO:0000256" key="9">
    <source>
        <dbReference type="ARBA" id="ARBA00023157"/>
    </source>
</evidence>
<dbReference type="SMART" id="SM00020">
    <property type="entry name" value="Tryp_SPc"/>
    <property type="match status" value="1"/>
</dbReference>
<comment type="similarity">
    <text evidence="10">Belongs to the peptidase S1 family. CLIP subfamily.</text>
</comment>
<evidence type="ECO:0000256" key="12">
    <source>
        <dbReference type="ARBA" id="ARBA00038868"/>
    </source>
</evidence>
<dbReference type="PROSITE" id="PS00134">
    <property type="entry name" value="TRYPSIN_HIS"/>
    <property type="match status" value="1"/>
</dbReference>
<evidence type="ECO:0000259" key="16">
    <source>
        <dbReference type="PROSITE" id="PS50240"/>
    </source>
</evidence>
<comment type="subcellular location">
    <subcellularLocation>
        <location evidence="1">Secreted</location>
    </subcellularLocation>
</comment>
<dbReference type="VEuPathDB" id="VectorBase:CPIJ016619"/>
<dbReference type="InterPro" id="IPR001254">
    <property type="entry name" value="Trypsin_dom"/>
</dbReference>
<protein>
    <recommendedName>
        <fullName evidence="12">trypsin</fullName>
        <ecNumber evidence="12">3.4.21.4</ecNumber>
    </recommendedName>
</protein>
<evidence type="ECO:0000256" key="8">
    <source>
        <dbReference type="ARBA" id="ARBA00023145"/>
    </source>
</evidence>
<dbReference type="InterPro" id="IPR018114">
    <property type="entry name" value="TRYPSIN_HIS"/>
</dbReference>
<feature type="domain" description="Peptidase S1" evidence="16">
    <location>
        <begin position="29"/>
        <end position="254"/>
    </location>
</feature>
<dbReference type="GO" id="GO:0007586">
    <property type="term" value="P:digestion"/>
    <property type="evidence" value="ECO:0007669"/>
    <property type="project" value="UniProtKB-KW"/>
</dbReference>
<dbReference type="InterPro" id="IPR001314">
    <property type="entry name" value="Peptidase_S1A"/>
</dbReference>
<evidence type="ECO:0000256" key="14">
    <source>
        <dbReference type="RuleBase" id="RU363034"/>
    </source>
</evidence>
<evidence type="ECO:0000256" key="4">
    <source>
        <dbReference type="ARBA" id="ARBA00022729"/>
    </source>
</evidence>
<dbReference type="PROSITE" id="PS50240">
    <property type="entry name" value="TRYPSIN_DOM"/>
    <property type="match status" value="1"/>
</dbReference>
<proteinExistence type="inferred from homology"/>
<evidence type="ECO:0000256" key="2">
    <source>
        <dbReference type="ARBA" id="ARBA00022525"/>
    </source>
</evidence>
<evidence type="ECO:0000313" key="18">
    <source>
        <dbReference type="EnsemblMetazoa" id="CPIJ016619-PA"/>
    </source>
</evidence>
<reference evidence="17" key="1">
    <citation type="submission" date="2007-03" db="EMBL/GenBank/DDBJ databases">
        <title>Annotation of Culex pipiens quinquefasciatus.</title>
        <authorList>
            <consortium name="The Broad Institute Genome Sequencing Platform"/>
            <person name="Atkinson P.W."/>
            <person name="Hemingway J."/>
            <person name="Christensen B.M."/>
            <person name="Higgs S."/>
            <person name="Kodira C."/>
            <person name="Hannick L."/>
            <person name="Megy K."/>
            <person name="O'Leary S."/>
            <person name="Pearson M."/>
            <person name="Haas B.J."/>
            <person name="Mauceli E."/>
            <person name="Wortman J.R."/>
            <person name="Lee N.H."/>
            <person name="Guigo R."/>
            <person name="Stanke M."/>
            <person name="Alvarado L."/>
            <person name="Amedeo P."/>
            <person name="Antoine C.H."/>
            <person name="Arensburger P."/>
            <person name="Bidwell S.L."/>
            <person name="Crawford M."/>
            <person name="Camaro F."/>
            <person name="Devon K."/>
            <person name="Engels R."/>
            <person name="Hammond M."/>
            <person name="Howarth C."/>
            <person name="Koehrsen M."/>
            <person name="Lawson D."/>
            <person name="Montgomery P."/>
            <person name="Nene V."/>
            <person name="Nusbaum C."/>
            <person name="Puiu D."/>
            <person name="Romero-Severson J."/>
            <person name="Severson D.W."/>
            <person name="Shumway M."/>
            <person name="Sisk P."/>
            <person name="Stolte C."/>
            <person name="Zeng Q."/>
            <person name="Eisenstadt E."/>
            <person name="Fraser-Liggett C."/>
            <person name="Strausberg R."/>
            <person name="Galagan J."/>
            <person name="Birren B."/>
            <person name="Collins F.H."/>
        </authorList>
    </citation>
    <scope>NUCLEOTIDE SEQUENCE [LARGE SCALE GENOMIC DNA]</scope>
    <source>
        <strain evidence="17">JHB</strain>
    </source>
</reference>
<keyword evidence="7 14" id="KW-0720">Serine protease</keyword>
<dbReference type="Proteomes" id="UP000002320">
    <property type="component" value="Unassembled WGS sequence"/>
</dbReference>
<organism>
    <name type="scientific">Culex quinquefasciatus</name>
    <name type="common">Southern house mosquito</name>
    <name type="synonym">Culex pungens</name>
    <dbReference type="NCBI Taxonomy" id="7176"/>
    <lineage>
        <taxon>Eukaryota</taxon>
        <taxon>Metazoa</taxon>
        <taxon>Ecdysozoa</taxon>
        <taxon>Arthropoda</taxon>
        <taxon>Hexapoda</taxon>
        <taxon>Insecta</taxon>
        <taxon>Pterygota</taxon>
        <taxon>Neoptera</taxon>
        <taxon>Endopterygota</taxon>
        <taxon>Diptera</taxon>
        <taxon>Nematocera</taxon>
        <taxon>Culicoidea</taxon>
        <taxon>Culicidae</taxon>
        <taxon>Culicinae</taxon>
        <taxon>Culicini</taxon>
        <taxon>Culex</taxon>
        <taxon>Culex</taxon>
    </lineage>
</organism>
<evidence type="ECO:0000256" key="1">
    <source>
        <dbReference type="ARBA" id="ARBA00004613"/>
    </source>
</evidence>
<gene>
    <name evidence="18" type="primary">6050189</name>
    <name evidence="17" type="ORF">CpipJ_CPIJ016619</name>
</gene>
<keyword evidence="9" id="KW-1015">Disulfide bond</keyword>
<dbReference type="PANTHER" id="PTHR24276">
    <property type="entry name" value="POLYSERASE-RELATED"/>
    <property type="match status" value="1"/>
</dbReference>
<dbReference type="OrthoDB" id="10059102at2759"/>
<evidence type="ECO:0000256" key="3">
    <source>
        <dbReference type="ARBA" id="ARBA00022670"/>
    </source>
</evidence>
<dbReference type="eggNOG" id="KOG3627">
    <property type="taxonomic scope" value="Eukaryota"/>
</dbReference>
<keyword evidence="19" id="KW-1185">Reference proteome</keyword>
<evidence type="ECO:0000256" key="10">
    <source>
        <dbReference type="ARBA" id="ARBA00024195"/>
    </source>
</evidence>
<dbReference type="SUPFAM" id="SSF50494">
    <property type="entry name" value="Trypsin-like serine proteases"/>
    <property type="match status" value="1"/>
</dbReference>
<dbReference type="PRINTS" id="PR00722">
    <property type="entry name" value="CHYMOTRYPSIN"/>
</dbReference>
<dbReference type="InterPro" id="IPR050430">
    <property type="entry name" value="Peptidase_S1"/>
</dbReference>
<evidence type="ECO:0000256" key="11">
    <source>
        <dbReference type="ARBA" id="ARBA00036320"/>
    </source>
</evidence>
<keyword evidence="3 14" id="KW-0645">Protease</keyword>
<keyword evidence="5" id="KW-0222">Digestion</keyword>
<keyword evidence="2" id="KW-0964">Secreted</keyword>
<evidence type="ECO:0000313" key="19">
    <source>
        <dbReference type="Proteomes" id="UP000002320"/>
    </source>
</evidence>
<dbReference type="MEROPS" id="S01.130"/>
<dbReference type="KEGG" id="cqu:CpipJ_CPIJ016619"/>
<dbReference type="HOGENOM" id="CLU_006842_7_0_1"/>
<dbReference type="EnsemblMetazoa" id="CPIJ016619-RA">
    <property type="protein sequence ID" value="CPIJ016619-PA"/>
    <property type="gene ID" value="CPIJ016619"/>
</dbReference>
<keyword evidence="8" id="KW-0865">Zymogen</keyword>
<name>B0XB10_CULQU</name>
<dbReference type="InterPro" id="IPR009003">
    <property type="entry name" value="Peptidase_S1_PA"/>
</dbReference>
<dbReference type="GO" id="GO:0004252">
    <property type="term" value="F:serine-type endopeptidase activity"/>
    <property type="evidence" value="ECO:0007669"/>
    <property type="project" value="UniProtKB-EC"/>
</dbReference>
<dbReference type="STRING" id="7176.B0XB10"/>
<comment type="catalytic activity">
    <reaction evidence="11">
        <text>Preferential cleavage: Arg-|-Xaa, Lys-|-Xaa.</text>
        <dbReference type="EC" id="3.4.21.4"/>
    </reaction>
</comment>
<dbReference type="EMBL" id="DS232607">
    <property type="protein sequence ID" value="EDS43980.1"/>
    <property type="molecule type" value="Genomic_DNA"/>
</dbReference>
<dbReference type="EC" id="3.4.21.4" evidence="12"/>
<dbReference type="PANTHER" id="PTHR24276:SF97">
    <property type="entry name" value="GH13245P2-RELATED"/>
    <property type="match status" value="1"/>
</dbReference>
<dbReference type="Gene3D" id="2.40.10.10">
    <property type="entry name" value="Trypsin-like serine proteases"/>
    <property type="match status" value="1"/>
</dbReference>
<dbReference type="FunFam" id="2.40.10.10:FF:000077">
    <property type="entry name" value="Predicted protein"/>
    <property type="match status" value="1"/>
</dbReference>
<dbReference type="CDD" id="cd00190">
    <property type="entry name" value="Tryp_SPc"/>
    <property type="match status" value="1"/>
</dbReference>
<evidence type="ECO:0000313" key="17">
    <source>
        <dbReference type="EMBL" id="EDS43980.1"/>
    </source>
</evidence>
<dbReference type="AlphaFoldDB" id="B0XB10"/>
<dbReference type="Pfam" id="PF00089">
    <property type="entry name" value="Trypsin"/>
    <property type="match status" value="1"/>
</dbReference>
<evidence type="ECO:0000256" key="13">
    <source>
        <dbReference type="ARBA" id="ARBA00060213"/>
    </source>
</evidence>
<keyword evidence="6 14" id="KW-0378">Hydrolase</keyword>
<dbReference type="PROSITE" id="PS00135">
    <property type="entry name" value="TRYPSIN_SER"/>
    <property type="match status" value="1"/>
</dbReference>
<evidence type="ECO:0000256" key="5">
    <source>
        <dbReference type="ARBA" id="ARBA00022757"/>
    </source>
</evidence>
<dbReference type="InParanoid" id="B0XB10"/>
<dbReference type="VEuPathDB" id="VectorBase:CQUJHB016639"/>